<proteinExistence type="predicted"/>
<accession>A0A3P1CJQ4</accession>
<comment type="caution">
    <text evidence="1">The sequence shown here is derived from an EMBL/GenBank/DDBJ whole genome shotgun (WGS) entry which is preliminary data.</text>
</comment>
<evidence type="ECO:0000313" key="1">
    <source>
        <dbReference type="EMBL" id="RRB13573.1"/>
    </source>
</evidence>
<evidence type="ECO:0000313" key="2">
    <source>
        <dbReference type="Proteomes" id="UP000274271"/>
    </source>
</evidence>
<reference evidence="1 2" key="1">
    <citation type="submission" date="2018-11" db="EMBL/GenBank/DDBJ databases">
        <authorList>
            <person name="Zhou Z."/>
            <person name="Wang G."/>
        </authorList>
    </citation>
    <scope>NUCLEOTIDE SEQUENCE [LARGE SCALE GENOMIC DNA]</scope>
    <source>
        <strain evidence="1 2">KCTC42998</strain>
    </source>
</reference>
<organism evidence="1 2">
    <name type="scientific">Larkinella knui</name>
    <dbReference type="NCBI Taxonomy" id="2025310"/>
    <lineage>
        <taxon>Bacteria</taxon>
        <taxon>Pseudomonadati</taxon>
        <taxon>Bacteroidota</taxon>
        <taxon>Cytophagia</taxon>
        <taxon>Cytophagales</taxon>
        <taxon>Spirosomataceae</taxon>
        <taxon>Larkinella</taxon>
    </lineage>
</organism>
<protein>
    <submittedName>
        <fullName evidence="1">Uncharacterized protein</fullName>
    </submittedName>
</protein>
<name>A0A3P1CJQ4_9BACT</name>
<gene>
    <name evidence="1" type="ORF">EHT87_15025</name>
</gene>
<dbReference type="EMBL" id="RQJP01000003">
    <property type="protein sequence ID" value="RRB13573.1"/>
    <property type="molecule type" value="Genomic_DNA"/>
</dbReference>
<dbReference type="Proteomes" id="UP000274271">
    <property type="component" value="Unassembled WGS sequence"/>
</dbReference>
<sequence>MTINELEQMEGKLLLHVNNTQGSIEEKTDQLEAGSIFDAYKQVHSHYADLAQEDSEALIRG</sequence>
<dbReference type="AlphaFoldDB" id="A0A3P1CJQ4"/>
<keyword evidence="2" id="KW-1185">Reference proteome</keyword>